<dbReference type="InterPro" id="IPR035979">
    <property type="entry name" value="RBD_domain_sf"/>
</dbReference>
<name>A0A7S0T8B4_9RHOD</name>
<evidence type="ECO:0000313" key="5">
    <source>
        <dbReference type="EMBL" id="CAD8726278.1"/>
    </source>
</evidence>
<gene>
    <name evidence="5" type="ORF">EMAD1354_LOCUS2358</name>
</gene>
<dbReference type="PANTHER" id="PTHR48027">
    <property type="entry name" value="HETEROGENEOUS NUCLEAR RIBONUCLEOPROTEIN 87F-RELATED"/>
    <property type="match status" value="1"/>
</dbReference>
<evidence type="ECO:0000256" key="3">
    <source>
        <dbReference type="SAM" id="MobiDB-lite"/>
    </source>
</evidence>
<dbReference type="InterPro" id="IPR000504">
    <property type="entry name" value="RRM_dom"/>
</dbReference>
<dbReference type="InterPro" id="IPR052462">
    <property type="entry name" value="SLIRP/GR-RBP-like"/>
</dbReference>
<feature type="region of interest" description="Disordered" evidence="3">
    <location>
        <begin position="139"/>
        <end position="190"/>
    </location>
</feature>
<dbReference type="SMART" id="SM00360">
    <property type="entry name" value="RRM"/>
    <property type="match status" value="1"/>
</dbReference>
<feature type="domain" description="RRM" evidence="4">
    <location>
        <begin position="67"/>
        <end position="145"/>
    </location>
</feature>
<accession>A0A7S0T8B4</accession>
<proteinExistence type="predicted"/>
<dbReference type="InterPro" id="IPR012677">
    <property type="entry name" value="Nucleotide-bd_a/b_plait_sf"/>
</dbReference>
<dbReference type="EMBL" id="HBFE01003539">
    <property type="protein sequence ID" value="CAD8726278.1"/>
    <property type="molecule type" value="Transcribed_RNA"/>
</dbReference>
<dbReference type="PROSITE" id="PS50102">
    <property type="entry name" value="RRM"/>
    <property type="match status" value="1"/>
</dbReference>
<feature type="compositionally biased region" description="Gly residues" evidence="3">
    <location>
        <begin position="153"/>
        <end position="177"/>
    </location>
</feature>
<dbReference type="GO" id="GO:0003723">
    <property type="term" value="F:RNA binding"/>
    <property type="evidence" value="ECO:0007669"/>
    <property type="project" value="UniProtKB-UniRule"/>
</dbReference>
<evidence type="ECO:0000259" key="4">
    <source>
        <dbReference type="PROSITE" id="PS50102"/>
    </source>
</evidence>
<dbReference type="AlphaFoldDB" id="A0A7S0T8B4"/>
<dbReference type="Gene3D" id="3.30.70.330">
    <property type="match status" value="1"/>
</dbReference>
<evidence type="ECO:0000256" key="1">
    <source>
        <dbReference type="ARBA" id="ARBA00022884"/>
    </source>
</evidence>
<dbReference type="CDD" id="cd21608">
    <property type="entry name" value="RRM2_NsCP33_like"/>
    <property type="match status" value="1"/>
</dbReference>
<sequence length="190" mass="19933">MRSGAGFVSAIAIGGRSVVHSLCRPQQRSYVRSMHAGAARMQYDGGDSYGRGGGGGYSQRSFPDKRLQVYVGNVSWGTTDENLEEAFSGIGEITEARIVKDRDTGRSRGFGFVTFVDESCIQKAIQMMDGEELDGRQIRVSPAGQRAPRREGGYGGGGGGGYGRGGGYGGGGGGYGGGRDRDSGGYDDNF</sequence>
<organism evidence="5">
    <name type="scientific">Erythrolobus madagascarensis</name>
    <dbReference type="NCBI Taxonomy" id="708628"/>
    <lineage>
        <taxon>Eukaryota</taxon>
        <taxon>Rhodophyta</taxon>
        <taxon>Bangiophyceae</taxon>
        <taxon>Porphyridiales</taxon>
        <taxon>Porphyridiaceae</taxon>
        <taxon>Erythrolobus</taxon>
    </lineage>
</organism>
<reference evidence="5" key="1">
    <citation type="submission" date="2021-01" db="EMBL/GenBank/DDBJ databases">
        <authorList>
            <person name="Corre E."/>
            <person name="Pelletier E."/>
            <person name="Niang G."/>
            <person name="Scheremetjew M."/>
            <person name="Finn R."/>
            <person name="Kale V."/>
            <person name="Holt S."/>
            <person name="Cochrane G."/>
            <person name="Meng A."/>
            <person name="Brown T."/>
            <person name="Cohen L."/>
        </authorList>
    </citation>
    <scope>NUCLEOTIDE SEQUENCE</scope>
    <source>
        <strain evidence="5">CCMP3276</strain>
    </source>
</reference>
<dbReference type="SUPFAM" id="SSF54928">
    <property type="entry name" value="RNA-binding domain, RBD"/>
    <property type="match status" value="1"/>
</dbReference>
<dbReference type="InterPro" id="IPR048289">
    <property type="entry name" value="RRM2_NsCP33-like"/>
</dbReference>
<keyword evidence="1 2" id="KW-0694">RNA-binding</keyword>
<dbReference type="Pfam" id="PF00076">
    <property type="entry name" value="RRM_1"/>
    <property type="match status" value="1"/>
</dbReference>
<evidence type="ECO:0000256" key="2">
    <source>
        <dbReference type="PROSITE-ProRule" id="PRU00176"/>
    </source>
</evidence>
<protein>
    <recommendedName>
        <fullName evidence="4">RRM domain-containing protein</fullName>
    </recommendedName>
</protein>